<sequence length="93" mass="10894">DEKGKEILADADSFYKTYKDKYGDAFDKLSRMLILDFNNYVESQEEDGQYFEYKNTLRNAQRTGEMAKQIITDYRKGLIHHPEESFAKLLAGQ</sequence>
<evidence type="ECO:0000313" key="1">
    <source>
        <dbReference type="EMBL" id="GAI06333.1"/>
    </source>
</evidence>
<name>X1KI20_9ZZZZ</name>
<comment type="caution">
    <text evidence="1">The sequence shown here is derived from an EMBL/GenBank/DDBJ whole genome shotgun (WGS) entry which is preliminary data.</text>
</comment>
<organism evidence="1">
    <name type="scientific">marine sediment metagenome</name>
    <dbReference type="NCBI Taxonomy" id="412755"/>
    <lineage>
        <taxon>unclassified sequences</taxon>
        <taxon>metagenomes</taxon>
        <taxon>ecological metagenomes</taxon>
    </lineage>
</organism>
<protein>
    <submittedName>
        <fullName evidence="1">Uncharacterized protein</fullName>
    </submittedName>
</protein>
<reference evidence="1" key="1">
    <citation type="journal article" date="2014" name="Front. Microbiol.">
        <title>High frequency of phylogenetically diverse reductive dehalogenase-homologous genes in deep subseafloor sedimentary metagenomes.</title>
        <authorList>
            <person name="Kawai M."/>
            <person name="Futagami T."/>
            <person name="Toyoda A."/>
            <person name="Takaki Y."/>
            <person name="Nishi S."/>
            <person name="Hori S."/>
            <person name="Arai W."/>
            <person name="Tsubouchi T."/>
            <person name="Morono Y."/>
            <person name="Uchiyama I."/>
            <person name="Ito T."/>
            <person name="Fujiyama A."/>
            <person name="Inagaki F."/>
            <person name="Takami H."/>
        </authorList>
    </citation>
    <scope>NUCLEOTIDE SEQUENCE</scope>
    <source>
        <strain evidence="1">Expedition CK06-06</strain>
    </source>
</reference>
<accession>X1KI20</accession>
<feature type="non-terminal residue" evidence="1">
    <location>
        <position position="1"/>
    </location>
</feature>
<gene>
    <name evidence="1" type="ORF">S06H3_17319</name>
</gene>
<dbReference type="AlphaFoldDB" id="X1KI20"/>
<dbReference type="EMBL" id="BARV01008649">
    <property type="protein sequence ID" value="GAI06333.1"/>
    <property type="molecule type" value="Genomic_DNA"/>
</dbReference>
<proteinExistence type="predicted"/>